<proteinExistence type="predicted"/>
<organism evidence="2 3">
    <name type="scientific">Geodia barretti</name>
    <name type="common">Barrett's horny sponge</name>
    <dbReference type="NCBI Taxonomy" id="519541"/>
    <lineage>
        <taxon>Eukaryota</taxon>
        <taxon>Metazoa</taxon>
        <taxon>Porifera</taxon>
        <taxon>Demospongiae</taxon>
        <taxon>Heteroscleromorpha</taxon>
        <taxon>Tetractinellida</taxon>
        <taxon>Astrophorina</taxon>
        <taxon>Geodiidae</taxon>
        <taxon>Geodia</taxon>
    </lineage>
</organism>
<dbReference type="PIRSF" id="PIRSF009320">
    <property type="entry name" value="Nuc_binding_HP_1000"/>
    <property type="match status" value="1"/>
</dbReference>
<dbReference type="Proteomes" id="UP001174909">
    <property type="component" value="Unassembled WGS sequence"/>
</dbReference>
<evidence type="ECO:0000259" key="1">
    <source>
        <dbReference type="Pfam" id="PF01656"/>
    </source>
</evidence>
<dbReference type="AlphaFoldDB" id="A0AA35TCS3"/>
<dbReference type="InterPro" id="IPR050678">
    <property type="entry name" value="DNA_Partitioning_ATPase"/>
</dbReference>
<dbReference type="EMBL" id="CASHTH010003484">
    <property type="protein sequence ID" value="CAI8045583.1"/>
    <property type="molecule type" value="Genomic_DNA"/>
</dbReference>
<evidence type="ECO:0000313" key="3">
    <source>
        <dbReference type="Proteomes" id="UP001174909"/>
    </source>
</evidence>
<dbReference type="Pfam" id="PF01656">
    <property type="entry name" value="CbiA"/>
    <property type="match status" value="1"/>
</dbReference>
<dbReference type="InterPro" id="IPR002586">
    <property type="entry name" value="CobQ/CobB/MinD/ParA_Nub-bd_dom"/>
</dbReference>
<sequence length="244" mass="26646">MGKIIAIANQKGGVGKTTTAVNLAACLALSGHRTLLIDLDPQANATSGCNAELGSDYASIYECPGTFASRVPKWRWPPWSGRDKRLAGALRPVKGQYEFILIDCPPSLGLLTINALSAADSVLIPVQCEYYALEGVSNLSDSIRVVRRYLNPTLEIEGVLLTLYDDRLQLCRRVAQEVRNHFGDKVYQTIISRNISLAEAPGFSQPVVLYDAESRGSSNYNSLVSEICADRPSVLPDPPLLYFL</sequence>
<evidence type="ECO:0000313" key="2">
    <source>
        <dbReference type="EMBL" id="CAI8045583.1"/>
    </source>
</evidence>
<keyword evidence="3" id="KW-1185">Reference proteome</keyword>
<comment type="caution">
    <text evidence="2">The sequence shown here is derived from an EMBL/GenBank/DDBJ whole genome shotgun (WGS) entry which is preliminary data.</text>
</comment>
<feature type="domain" description="CobQ/CobB/MinD/ParA nucleotide binding" evidence="1">
    <location>
        <begin position="5"/>
        <end position="207"/>
    </location>
</feature>
<accession>A0AA35TCS3</accession>
<dbReference type="PANTHER" id="PTHR13696">
    <property type="entry name" value="P-LOOP CONTAINING NUCLEOSIDE TRIPHOSPHATE HYDROLASE"/>
    <property type="match status" value="1"/>
</dbReference>
<gene>
    <name evidence="2" type="ORF">GBAR_LOCUS25215</name>
</gene>
<name>A0AA35TCS3_GEOBA</name>
<dbReference type="PANTHER" id="PTHR13696:SF52">
    <property type="entry name" value="PARA FAMILY PROTEIN CT_582"/>
    <property type="match status" value="1"/>
</dbReference>
<dbReference type="InterPro" id="IPR027417">
    <property type="entry name" value="P-loop_NTPase"/>
</dbReference>
<dbReference type="CDD" id="cd02042">
    <property type="entry name" value="ParAB_family"/>
    <property type="match status" value="1"/>
</dbReference>
<protein>
    <submittedName>
        <fullName evidence="2">Sporulation initiation inhibitor protein Soj</fullName>
    </submittedName>
</protein>
<reference evidence="2" key="1">
    <citation type="submission" date="2023-03" db="EMBL/GenBank/DDBJ databases">
        <authorList>
            <person name="Steffen K."/>
            <person name="Cardenas P."/>
        </authorList>
    </citation>
    <scope>NUCLEOTIDE SEQUENCE</scope>
</reference>
<dbReference type="SUPFAM" id="SSF52540">
    <property type="entry name" value="P-loop containing nucleoside triphosphate hydrolases"/>
    <property type="match status" value="1"/>
</dbReference>
<dbReference type="Gene3D" id="3.40.50.300">
    <property type="entry name" value="P-loop containing nucleotide triphosphate hydrolases"/>
    <property type="match status" value="2"/>
</dbReference>